<name>A0A383CGU0_9ZZZZ</name>
<dbReference type="InterPro" id="IPR015424">
    <property type="entry name" value="PyrdxlP-dep_Trfase"/>
</dbReference>
<gene>
    <name evidence="1" type="ORF">METZ01_LOCUS483819</name>
</gene>
<accession>A0A383CGU0</accession>
<proteinExistence type="predicted"/>
<feature type="non-terminal residue" evidence="1">
    <location>
        <position position="69"/>
    </location>
</feature>
<organism evidence="1">
    <name type="scientific">marine metagenome</name>
    <dbReference type="NCBI Taxonomy" id="408172"/>
    <lineage>
        <taxon>unclassified sequences</taxon>
        <taxon>metagenomes</taxon>
        <taxon>ecological metagenomes</taxon>
    </lineage>
</organism>
<dbReference type="EMBL" id="UINC01208431">
    <property type="protein sequence ID" value="SVE30965.1"/>
    <property type="molecule type" value="Genomic_DNA"/>
</dbReference>
<reference evidence="1" key="1">
    <citation type="submission" date="2018-05" db="EMBL/GenBank/DDBJ databases">
        <authorList>
            <person name="Lanie J.A."/>
            <person name="Ng W.-L."/>
            <person name="Kazmierczak K.M."/>
            <person name="Andrzejewski T.M."/>
            <person name="Davidsen T.M."/>
            <person name="Wayne K.J."/>
            <person name="Tettelin H."/>
            <person name="Glass J.I."/>
            <person name="Rusch D."/>
            <person name="Podicherti R."/>
            <person name="Tsui H.-C.T."/>
            <person name="Winkler M.E."/>
        </authorList>
    </citation>
    <scope>NUCLEOTIDE SEQUENCE</scope>
</reference>
<feature type="non-terminal residue" evidence="1">
    <location>
        <position position="1"/>
    </location>
</feature>
<protein>
    <recommendedName>
        <fullName evidence="2">Aminotransferase class I/classII domain-containing protein</fullName>
    </recommendedName>
</protein>
<evidence type="ECO:0000313" key="1">
    <source>
        <dbReference type="EMBL" id="SVE30965.1"/>
    </source>
</evidence>
<evidence type="ECO:0008006" key="2">
    <source>
        <dbReference type="Google" id="ProtNLM"/>
    </source>
</evidence>
<dbReference type="AlphaFoldDB" id="A0A383CGU0"/>
<sequence>VLGVEDPPIREAQDWLKGTSFSPDKPLIDLSQALPSYPPAEELRDHLSELVRKGEMSTYTEIGGLPELR</sequence>
<dbReference type="SUPFAM" id="SSF53383">
    <property type="entry name" value="PLP-dependent transferases"/>
    <property type="match status" value="1"/>
</dbReference>